<dbReference type="InterPro" id="IPR050177">
    <property type="entry name" value="Lipid_A_modif_metabolic_enz"/>
</dbReference>
<protein>
    <submittedName>
        <fullName evidence="2">NAD-dependent epimerase/dehydratase family protein</fullName>
    </submittedName>
</protein>
<comment type="caution">
    <text evidence="2">The sequence shown here is derived from an EMBL/GenBank/DDBJ whole genome shotgun (WGS) entry which is preliminary data.</text>
</comment>
<reference evidence="2 3" key="1">
    <citation type="submission" date="2018-11" db="EMBL/GenBank/DDBJ databases">
        <authorList>
            <person name="Li F."/>
        </authorList>
    </citation>
    <scope>NUCLEOTIDE SEQUENCE [LARGE SCALE GENOMIC DNA]</scope>
    <source>
        <strain evidence="2 3">Gsoil 818</strain>
    </source>
</reference>
<dbReference type="CDD" id="cd05263">
    <property type="entry name" value="MupV_like_SDR_e"/>
    <property type="match status" value="1"/>
</dbReference>
<dbReference type="InterPro" id="IPR036291">
    <property type="entry name" value="NAD(P)-bd_dom_sf"/>
</dbReference>
<dbReference type="AlphaFoldDB" id="A0A3N0GFA7"/>
<dbReference type="InterPro" id="IPR013120">
    <property type="entry name" value="FAR_NAD-bd"/>
</dbReference>
<keyword evidence="3" id="KW-1185">Reference proteome</keyword>
<proteinExistence type="predicted"/>
<evidence type="ECO:0000313" key="3">
    <source>
        <dbReference type="Proteomes" id="UP000279994"/>
    </source>
</evidence>
<gene>
    <name evidence="2" type="ORF">EFL26_23435</name>
</gene>
<dbReference type="SUPFAM" id="SSF51735">
    <property type="entry name" value="NAD(P)-binding Rossmann-fold domains"/>
    <property type="match status" value="1"/>
</dbReference>
<name>A0A3N0GFA7_9ACTN</name>
<sequence length="363" mass="40233">MSVLLMTGFPGFLGSALLPRLLARRTQVRALLLVQPRHLETARRRIREIEAEHPHVRGRVDVVEGDITQPGLGMSDVPHDELGAVTEVWHLAAVYDLATSAELARRVNVDGTAHVLDFCRSREHLDRLQYVSTCYVSGRYDGVFAETDLDEGQIFRNHYEETKFEAEVLVRKAMADGLPATIYRPGIVVGDSATGATQKYDGPYFVATFLRRQPPVAVVPRVASPDEVRFCLVPRDFVVDAMDTLSASELSIGKTYALTDPEPPTIREVVDTFAHELHRRIVWVPLPLGVTHAAVDKVPGMERLLGLPAEAIDYLASPTLYDTTQTTTDLAGTGVTCPPFRTYAARLLRFMADHPEFDAKAMT</sequence>
<dbReference type="Proteomes" id="UP000279994">
    <property type="component" value="Unassembled WGS sequence"/>
</dbReference>
<dbReference type="PANTHER" id="PTHR43245:SF51">
    <property type="entry name" value="SHORT CHAIN DEHYDROGENASE_REDUCTASE FAMILY 42E, MEMBER 2"/>
    <property type="match status" value="1"/>
</dbReference>
<dbReference type="Pfam" id="PF07993">
    <property type="entry name" value="NAD_binding_4"/>
    <property type="match status" value="1"/>
</dbReference>
<evidence type="ECO:0000259" key="1">
    <source>
        <dbReference type="Pfam" id="PF07993"/>
    </source>
</evidence>
<accession>A0A3N0GFA7</accession>
<evidence type="ECO:0000313" key="2">
    <source>
        <dbReference type="EMBL" id="RNM11101.1"/>
    </source>
</evidence>
<dbReference type="RefSeq" id="WP_123225339.1">
    <property type="nucleotide sequence ID" value="NZ_RJSF01000049.1"/>
</dbReference>
<dbReference type="OrthoDB" id="9774199at2"/>
<dbReference type="PANTHER" id="PTHR43245">
    <property type="entry name" value="BIFUNCTIONAL POLYMYXIN RESISTANCE PROTEIN ARNA"/>
    <property type="match status" value="1"/>
</dbReference>
<organism evidence="2 3">
    <name type="scientific">Nocardioides pocheonensis</name>
    <dbReference type="NCBI Taxonomy" id="661485"/>
    <lineage>
        <taxon>Bacteria</taxon>
        <taxon>Bacillati</taxon>
        <taxon>Actinomycetota</taxon>
        <taxon>Actinomycetes</taxon>
        <taxon>Propionibacteriales</taxon>
        <taxon>Nocardioidaceae</taxon>
        <taxon>Nocardioides</taxon>
    </lineage>
</organism>
<dbReference type="Gene3D" id="3.40.50.720">
    <property type="entry name" value="NAD(P)-binding Rossmann-like Domain"/>
    <property type="match status" value="1"/>
</dbReference>
<dbReference type="EMBL" id="RJSF01000049">
    <property type="protein sequence ID" value="RNM11101.1"/>
    <property type="molecule type" value="Genomic_DNA"/>
</dbReference>
<feature type="domain" description="Thioester reductase (TE)" evidence="1">
    <location>
        <begin position="7"/>
        <end position="242"/>
    </location>
</feature>